<dbReference type="AlphaFoldDB" id="A0A518B738"/>
<dbReference type="InterPro" id="IPR002129">
    <property type="entry name" value="PyrdxlP-dep_de-COase"/>
</dbReference>
<dbReference type="GO" id="GO:0033983">
    <property type="term" value="F:diaminobutyrate decarboxylase activity"/>
    <property type="evidence" value="ECO:0007669"/>
    <property type="project" value="UniProtKB-EC"/>
</dbReference>
<dbReference type="EMBL" id="CP036279">
    <property type="protein sequence ID" value="QDU62771.1"/>
    <property type="molecule type" value="Genomic_DNA"/>
</dbReference>
<dbReference type="Gene3D" id="3.90.1150.170">
    <property type="match status" value="1"/>
</dbReference>
<evidence type="ECO:0000256" key="6">
    <source>
        <dbReference type="PIRSR" id="PIRSR602129-50"/>
    </source>
</evidence>
<evidence type="ECO:0000256" key="3">
    <source>
        <dbReference type="ARBA" id="ARBA00022793"/>
    </source>
</evidence>
<keyword evidence="3" id="KW-0210">Decarboxylase</keyword>
<protein>
    <submittedName>
        <fullName evidence="8">L-2,4-diaminobutyrate decarboxylase</fullName>
        <ecNumber evidence="8">4.1.1.86</ecNumber>
    </submittedName>
</protein>
<reference evidence="8 9" key="1">
    <citation type="submission" date="2019-02" db="EMBL/GenBank/DDBJ databases">
        <title>Deep-cultivation of Planctomycetes and their phenomic and genomic characterization uncovers novel biology.</title>
        <authorList>
            <person name="Wiegand S."/>
            <person name="Jogler M."/>
            <person name="Boedeker C."/>
            <person name="Pinto D."/>
            <person name="Vollmers J."/>
            <person name="Rivas-Marin E."/>
            <person name="Kohn T."/>
            <person name="Peeters S.H."/>
            <person name="Heuer A."/>
            <person name="Rast P."/>
            <person name="Oberbeckmann S."/>
            <person name="Bunk B."/>
            <person name="Jeske O."/>
            <person name="Meyerdierks A."/>
            <person name="Storesund J.E."/>
            <person name="Kallscheuer N."/>
            <person name="Luecker S."/>
            <person name="Lage O.M."/>
            <person name="Pohl T."/>
            <person name="Merkel B.J."/>
            <person name="Hornburger P."/>
            <person name="Mueller R.-W."/>
            <person name="Bruemmer F."/>
            <person name="Labrenz M."/>
            <person name="Spormann A.M."/>
            <person name="Op den Camp H."/>
            <person name="Overmann J."/>
            <person name="Amann R."/>
            <person name="Jetten M.S.M."/>
            <person name="Mascher T."/>
            <person name="Medema M.H."/>
            <person name="Devos D.P."/>
            <person name="Kaster A.-K."/>
            <person name="Ovreas L."/>
            <person name="Rohde M."/>
            <person name="Galperin M.Y."/>
            <person name="Jogler C."/>
        </authorList>
    </citation>
    <scope>NUCLEOTIDE SEQUENCE [LARGE SCALE GENOMIC DNA]</scope>
    <source>
        <strain evidence="8 9">Pan216</strain>
    </source>
</reference>
<dbReference type="InterPro" id="IPR015424">
    <property type="entry name" value="PyrdxlP-dep_Trfase"/>
</dbReference>
<dbReference type="GO" id="GO:0019752">
    <property type="term" value="P:carboxylic acid metabolic process"/>
    <property type="evidence" value="ECO:0007669"/>
    <property type="project" value="InterPro"/>
</dbReference>
<evidence type="ECO:0000313" key="9">
    <source>
        <dbReference type="Proteomes" id="UP000317093"/>
    </source>
</evidence>
<dbReference type="OrthoDB" id="9803665at2"/>
<keyword evidence="9" id="KW-1185">Reference proteome</keyword>
<evidence type="ECO:0000313" key="8">
    <source>
        <dbReference type="EMBL" id="QDU62771.1"/>
    </source>
</evidence>
<evidence type="ECO:0000256" key="2">
    <source>
        <dbReference type="ARBA" id="ARBA00009533"/>
    </source>
</evidence>
<evidence type="ECO:0000256" key="4">
    <source>
        <dbReference type="ARBA" id="ARBA00022898"/>
    </source>
</evidence>
<dbReference type="KEGG" id="knv:Pan216_36410"/>
<organism evidence="8 9">
    <name type="scientific">Kolteria novifilia</name>
    <dbReference type="NCBI Taxonomy" id="2527975"/>
    <lineage>
        <taxon>Bacteria</taxon>
        <taxon>Pseudomonadati</taxon>
        <taxon>Planctomycetota</taxon>
        <taxon>Planctomycetia</taxon>
        <taxon>Kolteriales</taxon>
        <taxon>Kolteriaceae</taxon>
        <taxon>Kolteria</taxon>
    </lineage>
</organism>
<comment type="cofactor">
    <cofactor evidence="1 6 7">
        <name>pyridoxal 5'-phosphate</name>
        <dbReference type="ChEBI" id="CHEBI:597326"/>
    </cofactor>
</comment>
<name>A0A518B738_9BACT</name>
<dbReference type="RefSeq" id="WP_145259751.1">
    <property type="nucleotide sequence ID" value="NZ_CP036279.1"/>
</dbReference>
<dbReference type="GO" id="GO:0030170">
    <property type="term" value="F:pyridoxal phosphate binding"/>
    <property type="evidence" value="ECO:0007669"/>
    <property type="project" value="InterPro"/>
</dbReference>
<proteinExistence type="inferred from homology"/>
<dbReference type="Pfam" id="PF00282">
    <property type="entry name" value="Pyridoxal_deC"/>
    <property type="match status" value="1"/>
</dbReference>
<dbReference type="PANTHER" id="PTHR45677:SF8">
    <property type="entry name" value="CYSTEINE SULFINIC ACID DECARBOXYLASE"/>
    <property type="match status" value="1"/>
</dbReference>
<dbReference type="InterPro" id="IPR015421">
    <property type="entry name" value="PyrdxlP-dep_Trfase_major"/>
</dbReference>
<evidence type="ECO:0000256" key="1">
    <source>
        <dbReference type="ARBA" id="ARBA00001933"/>
    </source>
</evidence>
<feature type="modified residue" description="N6-(pyridoxal phosphate)lysine" evidence="6">
    <location>
        <position position="320"/>
    </location>
</feature>
<evidence type="ECO:0000256" key="5">
    <source>
        <dbReference type="ARBA" id="ARBA00023239"/>
    </source>
</evidence>
<dbReference type="Gene3D" id="3.40.640.10">
    <property type="entry name" value="Type I PLP-dependent aspartate aminotransferase-like (Major domain)"/>
    <property type="match status" value="1"/>
</dbReference>
<dbReference type="Proteomes" id="UP000317093">
    <property type="component" value="Chromosome"/>
</dbReference>
<evidence type="ECO:0000256" key="7">
    <source>
        <dbReference type="RuleBase" id="RU000382"/>
    </source>
</evidence>
<comment type="similarity">
    <text evidence="2 7">Belongs to the group II decarboxylase family.</text>
</comment>
<dbReference type="GO" id="GO:0005737">
    <property type="term" value="C:cytoplasm"/>
    <property type="evidence" value="ECO:0007669"/>
    <property type="project" value="TreeGrafter"/>
</dbReference>
<sequence length="507" mass="55789">MATDSLTEAKKRLERAYDPDAFEQAATVFAQRSARYLRLMRPRPAPALPWAEPEALIDVARSWIDREPPPIVEPDDTATSFHRLAETILDHGHRIHSPHYMGHQVPPPVPVTGLFAAIGSLTNQAMAVYEMGPFTTAVERVMIEKLGELVGWNRGGFAGICTHGGSLANLSALLTARHRHDKESWTNGVDSAGPTRPAIITSGDSHYSVARAAGVMGIGTSQVLKAPVDAERRLRADSVRRVLDEADNSGLEVFALVASACATPIGAFDPLKELADVAQERGIWFHVDACHGASVLFSQRHRHLVEGIDRADSVVWDAHKMLFVPALCTFVLYRDAAVSYETFQQDAPYLFDADNPGMAEYDGAVRTLECTKSAMALPLWGLWSIYGPELFEDLVDVTFALGATLAKLLEEKPDFQLMHKPDGNIVCFRHVPEQLAAASDEELSRFQQGLRRRLLESSRFYITATRLEGNAVLRVTLINPLTERDHLEGLLDALREEGGALLTEGVE</sequence>
<dbReference type="PANTHER" id="PTHR45677">
    <property type="entry name" value="GLUTAMATE DECARBOXYLASE-RELATED"/>
    <property type="match status" value="1"/>
</dbReference>
<keyword evidence="4 6" id="KW-0663">Pyridoxal phosphate</keyword>
<dbReference type="SUPFAM" id="SSF53383">
    <property type="entry name" value="PLP-dependent transferases"/>
    <property type="match status" value="1"/>
</dbReference>
<keyword evidence="5 7" id="KW-0456">Lyase</keyword>
<gene>
    <name evidence="8" type="primary">ddc_2</name>
    <name evidence="8" type="ORF">Pan216_36410</name>
</gene>
<dbReference type="EC" id="4.1.1.86" evidence="8"/>
<accession>A0A518B738</accession>